<organism evidence="2 3">
    <name type="scientific">Gordonia jinhuaensis</name>
    <dbReference type="NCBI Taxonomy" id="1517702"/>
    <lineage>
        <taxon>Bacteria</taxon>
        <taxon>Bacillati</taxon>
        <taxon>Actinomycetota</taxon>
        <taxon>Actinomycetes</taxon>
        <taxon>Mycobacteriales</taxon>
        <taxon>Gordoniaceae</taxon>
        <taxon>Gordonia</taxon>
    </lineage>
</organism>
<evidence type="ECO:0000313" key="2">
    <source>
        <dbReference type="EMBL" id="GGB31677.1"/>
    </source>
</evidence>
<feature type="region of interest" description="Disordered" evidence="1">
    <location>
        <begin position="43"/>
        <end position="74"/>
    </location>
</feature>
<accession>A0A916T4D8</accession>
<evidence type="ECO:0000313" key="3">
    <source>
        <dbReference type="Proteomes" id="UP000621454"/>
    </source>
</evidence>
<name>A0A916T4D8_9ACTN</name>
<comment type="caution">
    <text evidence="2">The sequence shown here is derived from an EMBL/GenBank/DDBJ whole genome shotgun (WGS) entry which is preliminary data.</text>
</comment>
<reference evidence="2" key="1">
    <citation type="journal article" date="2014" name="Int. J. Syst. Evol. Microbiol.">
        <title>Complete genome sequence of Corynebacterium casei LMG S-19264T (=DSM 44701T), isolated from a smear-ripened cheese.</title>
        <authorList>
            <consortium name="US DOE Joint Genome Institute (JGI-PGF)"/>
            <person name="Walter F."/>
            <person name="Albersmeier A."/>
            <person name="Kalinowski J."/>
            <person name="Ruckert C."/>
        </authorList>
    </citation>
    <scope>NUCLEOTIDE SEQUENCE</scope>
    <source>
        <strain evidence="2">CGMCC 1.12827</strain>
    </source>
</reference>
<sequence length="74" mass="8057">MGMTRHSDQSTGRRLYADPVVRDEPDMERLVDLVLHLAESQHRAATLTRPGGPGRECGSSGAESLANKGEPKEQ</sequence>
<keyword evidence="3" id="KW-1185">Reference proteome</keyword>
<reference evidence="2" key="2">
    <citation type="submission" date="2020-09" db="EMBL/GenBank/DDBJ databases">
        <authorList>
            <person name="Sun Q."/>
            <person name="Zhou Y."/>
        </authorList>
    </citation>
    <scope>NUCLEOTIDE SEQUENCE</scope>
    <source>
        <strain evidence="2">CGMCC 1.12827</strain>
    </source>
</reference>
<dbReference type="Proteomes" id="UP000621454">
    <property type="component" value="Unassembled WGS sequence"/>
</dbReference>
<dbReference type="AlphaFoldDB" id="A0A916T4D8"/>
<protein>
    <submittedName>
        <fullName evidence="2">Uncharacterized protein</fullName>
    </submittedName>
</protein>
<dbReference type="EMBL" id="BMGC01000011">
    <property type="protein sequence ID" value="GGB31677.1"/>
    <property type="molecule type" value="Genomic_DNA"/>
</dbReference>
<proteinExistence type="predicted"/>
<evidence type="ECO:0000256" key="1">
    <source>
        <dbReference type="SAM" id="MobiDB-lite"/>
    </source>
</evidence>
<gene>
    <name evidence="2" type="ORF">GCM10011489_19850</name>
</gene>